<keyword evidence="2" id="KW-1185">Reference proteome</keyword>
<proteinExistence type="predicted"/>
<comment type="caution">
    <text evidence="1">The sequence shown here is derived from an EMBL/GenBank/DDBJ whole genome shotgun (WGS) entry which is preliminary data.</text>
</comment>
<sequence length="246" mass="26415">MILATLSLVLSTSPLVSGLSPVTPQADPLELHQLAATSGAPAEEQEVVKTEHWAGHQVVFGKRDVPVLGTLETRMDTWVIARVRRTADSIQIDQRACKVNYSDVGGVKVYVDADALPDSRIVFEAVEGTPHFTMSGTVNWGEEDIDEDGEPGMRVYVDAGVCSGNLHVTNKTTTSARAFGDDKGTPIYGEVTVSVRQKILGADGKCLAAMAKDSYESSKGSFRYAKIKANETCQSLLDAGWPVSAR</sequence>
<evidence type="ECO:0000313" key="1">
    <source>
        <dbReference type="EMBL" id="PRQ02759.1"/>
    </source>
</evidence>
<protein>
    <submittedName>
        <fullName evidence="1">Uncharacterized protein</fullName>
    </submittedName>
</protein>
<evidence type="ECO:0000313" key="2">
    <source>
        <dbReference type="Proteomes" id="UP000237968"/>
    </source>
</evidence>
<name>A0A2S9YCC9_9BACT</name>
<dbReference type="EMBL" id="PVNK01000112">
    <property type="protein sequence ID" value="PRQ02759.1"/>
    <property type="molecule type" value="Genomic_DNA"/>
</dbReference>
<dbReference type="Proteomes" id="UP000237968">
    <property type="component" value="Unassembled WGS sequence"/>
</dbReference>
<gene>
    <name evidence="1" type="ORF">ENSA5_21120</name>
</gene>
<dbReference type="OrthoDB" id="5507144at2"/>
<dbReference type="RefSeq" id="WP_106391543.1">
    <property type="nucleotide sequence ID" value="NZ_PVNK01000112.1"/>
</dbReference>
<dbReference type="AlphaFoldDB" id="A0A2S9YCC9"/>
<accession>A0A2S9YCC9</accession>
<reference evidence="1 2" key="1">
    <citation type="submission" date="2018-03" db="EMBL/GenBank/DDBJ databases">
        <title>Draft Genome Sequences of the Obligatory Marine Myxobacteria Enhygromyxa salina SWB005.</title>
        <authorList>
            <person name="Poehlein A."/>
            <person name="Moghaddam J.A."/>
            <person name="Harms H."/>
            <person name="Alanjari M."/>
            <person name="Koenig G.M."/>
            <person name="Daniel R."/>
            <person name="Schaeberle T.F."/>
        </authorList>
    </citation>
    <scope>NUCLEOTIDE SEQUENCE [LARGE SCALE GENOMIC DNA]</scope>
    <source>
        <strain evidence="1 2">SWB005</strain>
    </source>
</reference>
<organism evidence="1 2">
    <name type="scientific">Enhygromyxa salina</name>
    <dbReference type="NCBI Taxonomy" id="215803"/>
    <lineage>
        <taxon>Bacteria</taxon>
        <taxon>Pseudomonadati</taxon>
        <taxon>Myxococcota</taxon>
        <taxon>Polyangia</taxon>
        <taxon>Nannocystales</taxon>
        <taxon>Nannocystaceae</taxon>
        <taxon>Enhygromyxa</taxon>
    </lineage>
</organism>